<protein>
    <submittedName>
        <fullName evidence="1">Uncharacterized protein</fullName>
    </submittedName>
</protein>
<evidence type="ECO:0000313" key="1">
    <source>
        <dbReference type="EMBL" id="EFP76250.1"/>
    </source>
</evidence>
<reference key="1">
    <citation type="submission" date="2007-01" db="EMBL/GenBank/DDBJ databases">
        <title>The Genome Sequence of Puccinia graminis f. sp. tritici Strain CRL 75-36-700-3.</title>
        <authorList>
            <consortium name="The Broad Institute Genome Sequencing Platform"/>
            <person name="Birren B."/>
            <person name="Lander E."/>
            <person name="Galagan J."/>
            <person name="Nusbaum C."/>
            <person name="Devon K."/>
            <person name="Cuomo C."/>
            <person name="Jaffe D."/>
            <person name="Butler J."/>
            <person name="Alvarez P."/>
            <person name="Gnerre S."/>
            <person name="Grabherr M."/>
            <person name="Mauceli E."/>
            <person name="Brockman W."/>
            <person name="Young S."/>
            <person name="LaButti K."/>
            <person name="Sykes S."/>
            <person name="DeCaprio D."/>
            <person name="Crawford M."/>
            <person name="Koehrsen M."/>
            <person name="Engels R."/>
            <person name="Montgomery P."/>
            <person name="Pearson M."/>
            <person name="Howarth C."/>
            <person name="Larson L."/>
            <person name="White J."/>
            <person name="Zeng Q."/>
            <person name="Kodira C."/>
            <person name="Yandava C."/>
            <person name="Alvarado L."/>
            <person name="O'Leary S."/>
            <person name="Szabo L."/>
            <person name="Dean R."/>
            <person name="Schein J."/>
        </authorList>
    </citation>
    <scope>NUCLEOTIDE SEQUENCE</scope>
    <source>
        <strain>CRL 75-36-700-3</strain>
    </source>
</reference>
<accession>E3JW25</accession>
<name>E3JW25_PUCGT</name>
<sequence>MYSQLRLIISITGLQLPHWNTIRNTSATICGLLGFDVMEHQSIWDKKCYSVSIPQILEHEIANPYVHPHLDFYPEEKNGQNIYKLSRSKKWREELGPSERVQMAVSNNKHF</sequence>
<dbReference type="Proteomes" id="UP000008783">
    <property type="component" value="Unassembled WGS sequence"/>
</dbReference>
<dbReference type="PANTHER" id="PTHR31912">
    <property type="entry name" value="IP13529P"/>
    <property type="match status" value="1"/>
</dbReference>
<evidence type="ECO:0000313" key="2">
    <source>
        <dbReference type="Proteomes" id="UP000008783"/>
    </source>
</evidence>
<gene>
    <name evidence="1" type="ORF">PGTG_02691</name>
</gene>
<dbReference type="PANTHER" id="PTHR31912:SF34">
    <property type="entry name" value="NOTOCHORD-RELATED PROTEIN"/>
    <property type="match status" value="1"/>
</dbReference>
<organism evidence="1 2">
    <name type="scientific">Puccinia graminis f. sp. tritici (strain CRL 75-36-700-3 / race SCCL)</name>
    <name type="common">Black stem rust fungus</name>
    <dbReference type="NCBI Taxonomy" id="418459"/>
    <lineage>
        <taxon>Eukaryota</taxon>
        <taxon>Fungi</taxon>
        <taxon>Dikarya</taxon>
        <taxon>Basidiomycota</taxon>
        <taxon>Pucciniomycotina</taxon>
        <taxon>Pucciniomycetes</taxon>
        <taxon>Pucciniales</taxon>
        <taxon>Pucciniaceae</taxon>
        <taxon>Puccinia</taxon>
    </lineage>
</organism>
<dbReference type="GeneID" id="10533980"/>
<dbReference type="VEuPathDB" id="FungiDB:PGTG_02691"/>
<dbReference type="EMBL" id="DS178265">
    <property type="protein sequence ID" value="EFP76250.1"/>
    <property type="molecule type" value="Genomic_DNA"/>
</dbReference>
<dbReference type="InParanoid" id="E3JW25"/>
<keyword evidence="2" id="KW-1185">Reference proteome</keyword>
<dbReference type="OMA" id="MVHIESK"/>
<dbReference type="KEGG" id="pgr:PGTG_02691"/>
<dbReference type="AlphaFoldDB" id="E3JW25"/>
<reference evidence="2" key="2">
    <citation type="journal article" date="2011" name="Proc. Natl. Acad. Sci. U.S.A.">
        <title>Obligate biotrophy features unraveled by the genomic analysis of rust fungi.</title>
        <authorList>
            <person name="Duplessis S."/>
            <person name="Cuomo C.A."/>
            <person name="Lin Y.-C."/>
            <person name="Aerts A."/>
            <person name="Tisserant E."/>
            <person name="Veneault-Fourrey C."/>
            <person name="Joly D.L."/>
            <person name="Hacquard S."/>
            <person name="Amselem J."/>
            <person name="Cantarel B.L."/>
            <person name="Chiu R."/>
            <person name="Coutinho P.M."/>
            <person name="Feau N."/>
            <person name="Field M."/>
            <person name="Frey P."/>
            <person name="Gelhaye E."/>
            <person name="Goldberg J."/>
            <person name="Grabherr M.G."/>
            <person name="Kodira C.D."/>
            <person name="Kohler A."/>
            <person name="Kuees U."/>
            <person name="Lindquist E.A."/>
            <person name="Lucas S.M."/>
            <person name="Mago R."/>
            <person name="Mauceli E."/>
            <person name="Morin E."/>
            <person name="Murat C."/>
            <person name="Pangilinan J.L."/>
            <person name="Park R."/>
            <person name="Pearson M."/>
            <person name="Quesneville H."/>
            <person name="Rouhier N."/>
            <person name="Sakthikumar S."/>
            <person name="Salamov A.A."/>
            <person name="Schmutz J."/>
            <person name="Selles B."/>
            <person name="Shapiro H."/>
            <person name="Tanguay P."/>
            <person name="Tuskan G.A."/>
            <person name="Henrissat B."/>
            <person name="Van de Peer Y."/>
            <person name="Rouze P."/>
            <person name="Ellis J.G."/>
            <person name="Dodds P.N."/>
            <person name="Schein J.E."/>
            <person name="Zhong S."/>
            <person name="Hamelin R.C."/>
            <person name="Grigoriev I.V."/>
            <person name="Szabo L.J."/>
            <person name="Martin F."/>
        </authorList>
    </citation>
    <scope>NUCLEOTIDE SEQUENCE [LARGE SCALE GENOMIC DNA]</scope>
    <source>
        <strain evidence="2">CRL 75-36-700-3 / race SCCL</strain>
    </source>
</reference>
<dbReference type="OrthoDB" id="2507436at2759"/>
<dbReference type="RefSeq" id="XP_003320669.1">
    <property type="nucleotide sequence ID" value="XM_003320621.1"/>
</dbReference>
<proteinExistence type="predicted"/>
<dbReference type="HOGENOM" id="CLU_2159669_0_0_1"/>